<dbReference type="CDD" id="cd03789">
    <property type="entry name" value="GT9_LPS_heptosyltransferase"/>
    <property type="match status" value="1"/>
</dbReference>
<sequence>MIAAGIPERRAVWANASRILCVRPDNLGDVVMTTPAFHALKADEHARGASRHLTLLTSRSGATAAPHLSDIDDVIVCDVPWAKHANAADAEQTRALVDTLRDGAFDAAVIFTVHTQNPLPAAMLCFLAGIPLRLAHCRENPYALLTDWIADPDARIAATAPGDVRHEVRRQLDLVQHVTDVAAHLPHRLRFNVRAADRDAVRAKLAERGITTDAPWIVLHPGATAASRRYPPDRFAHIACTLANRYGCPVLVTGAPAEAELVQQVCLPGLIAGQRVLNLAGVLTLGELAALIEGAALLVSNNSGPVHLAAATQTPVVDLYALTNPQHTPWAVPHAVLSHQVPCRYCYRSVCPLGHQACLTGVTEEEVIAAAHPLWQSSRVAQALWPAPAASALAASNAPTPVA</sequence>
<evidence type="ECO:0000313" key="6">
    <source>
        <dbReference type="EMBL" id="PLC42480.1"/>
    </source>
</evidence>
<dbReference type="PANTHER" id="PTHR30160:SF1">
    <property type="entry name" value="LIPOPOLYSACCHARIDE 1,2-N-ACETYLGLUCOSAMINETRANSFERASE-RELATED"/>
    <property type="match status" value="1"/>
</dbReference>
<dbReference type="InterPro" id="IPR011910">
    <property type="entry name" value="RfaF"/>
</dbReference>
<dbReference type="GO" id="GO:0005829">
    <property type="term" value="C:cytosol"/>
    <property type="evidence" value="ECO:0007669"/>
    <property type="project" value="TreeGrafter"/>
</dbReference>
<protein>
    <recommendedName>
        <fullName evidence="4">lipopolysaccharide heptosyltransferase II</fullName>
        <ecNumber evidence="4">2.4.99.24</ecNumber>
    </recommendedName>
</protein>
<comment type="similarity">
    <text evidence="3">Belongs to the glycosyltransferase 9 family.</text>
</comment>
<dbReference type="InterPro" id="IPR051199">
    <property type="entry name" value="LPS_LOS_Heptosyltrfase"/>
</dbReference>
<evidence type="ECO:0000256" key="4">
    <source>
        <dbReference type="ARBA" id="ARBA00044042"/>
    </source>
</evidence>
<keyword evidence="2 6" id="KW-0808">Transferase</keyword>
<dbReference type="Proteomes" id="UP000234456">
    <property type="component" value="Unassembled WGS sequence"/>
</dbReference>
<dbReference type="InterPro" id="IPR002201">
    <property type="entry name" value="Glyco_trans_9"/>
</dbReference>
<dbReference type="EC" id="2.4.99.24" evidence="4"/>
<dbReference type="GO" id="GO:0009244">
    <property type="term" value="P:lipopolysaccharide core region biosynthetic process"/>
    <property type="evidence" value="ECO:0007669"/>
    <property type="project" value="TreeGrafter"/>
</dbReference>
<gene>
    <name evidence="6" type="primary">waaF</name>
    <name evidence="6" type="ORF">C0Q88_10965</name>
</gene>
<dbReference type="PANTHER" id="PTHR30160">
    <property type="entry name" value="TETRAACYLDISACCHARIDE 4'-KINASE-RELATED"/>
    <property type="match status" value="1"/>
</dbReference>
<evidence type="ECO:0000256" key="3">
    <source>
        <dbReference type="ARBA" id="ARBA00043995"/>
    </source>
</evidence>
<evidence type="ECO:0000256" key="2">
    <source>
        <dbReference type="ARBA" id="ARBA00022679"/>
    </source>
</evidence>
<dbReference type="OrthoDB" id="9797795at2"/>
<evidence type="ECO:0000256" key="5">
    <source>
        <dbReference type="ARBA" id="ARBA00047503"/>
    </source>
</evidence>
<organism evidence="6 7">
    <name type="scientific">Ralstonia pickettii</name>
    <name type="common">Burkholderia pickettii</name>
    <dbReference type="NCBI Taxonomy" id="329"/>
    <lineage>
        <taxon>Bacteria</taxon>
        <taxon>Pseudomonadati</taxon>
        <taxon>Pseudomonadota</taxon>
        <taxon>Betaproteobacteria</taxon>
        <taxon>Burkholderiales</taxon>
        <taxon>Burkholderiaceae</taxon>
        <taxon>Ralstonia</taxon>
    </lineage>
</organism>
<dbReference type="SUPFAM" id="SSF53756">
    <property type="entry name" value="UDP-Glycosyltransferase/glycogen phosphorylase"/>
    <property type="match status" value="1"/>
</dbReference>
<comment type="caution">
    <text evidence="6">The sequence shown here is derived from an EMBL/GenBank/DDBJ whole genome shotgun (WGS) entry which is preliminary data.</text>
</comment>
<dbReference type="AlphaFoldDB" id="A0A2N4TRZ4"/>
<evidence type="ECO:0000313" key="7">
    <source>
        <dbReference type="Proteomes" id="UP000234456"/>
    </source>
</evidence>
<dbReference type="NCBIfam" id="TIGR02195">
    <property type="entry name" value="heptsyl_trn_II"/>
    <property type="match status" value="1"/>
</dbReference>
<evidence type="ECO:0000256" key="1">
    <source>
        <dbReference type="ARBA" id="ARBA00022676"/>
    </source>
</evidence>
<dbReference type="GO" id="GO:0008713">
    <property type="term" value="F:ADP-heptose-lipopolysaccharide heptosyltransferase activity"/>
    <property type="evidence" value="ECO:0007669"/>
    <property type="project" value="UniProtKB-EC"/>
</dbReference>
<proteinExistence type="inferred from homology"/>
<dbReference type="RefSeq" id="WP_102065563.1">
    <property type="nucleotide sequence ID" value="NZ_PKQE01000002.1"/>
</dbReference>
<name>A0A2N4TRZ4_RALPI</name>
<reference evidence="6 7" key="1">
    <citation type="submission" date="2017-12" db="EMBL/GenBank/DDBJ databases">
        <title>Draft genome sequence of Ralstonia pickettii 52.</title>
        <authorList>
            <person name="Zheng B."/>
        </authorList>
    </citation>
    <scope>NUCLEOTIDE SEQUENCE [LARGE SCALE GENOMIC DNA]</scope>
    <source>
        <strain evidence="6 7">52</strain>
    </source>
</reference>
<dbReference type="Pfam" id="PF01075">
    <property type="entry name" value="Glyco_transf_9"/>
    <property type="match status" value="1"/>
</dbReference>
<dbReference type="Gene3D" id="3.40.50.2000">
    <property type="entry name" value="Glycogen Phosphorylase B"/>
    <property type="match status" value="2"/>
</dbReference>
<dbReference type="EMBL" id="PKQE01000002">
    <property type="protein sequence ID" value="PLC42480.1"/>
    <property type="molecule type" value="Genomic_DNA"/>
</dbReference>
<accession>A0A2N4TRZ4</accession>
<keyword evidence="1" id="KW-0328">Glycosyltransferase</keyword>
<comment type="catalytic activity">
    <reaction evidence="5">
        <text>an L-alpha-D-Hep-(1-&gt;5)-[alpha-Kdo-(2-&gt;4)]-alpha-Kdo-(2-&gt;6)-lipid A + ADP-L-glycero-beta-D-manno-heptose = an L-alpha-D-Hep-(1-&gt;3)-L-alpha-D-Hep-(1-&gt;5)-[alpha-Kdo-(2-&gt;4)]-alpha-Kdo-(2-&gt;6)-lipid A + ADP + H(+)</text>
        <dbReference type="Rhea" id="RHEA:74071"/>
        <dbReference type="ChEBI" id="CHEBI:15378"/>
        <dbReference type="ChEBI" id="CHEBI:61506"/>
        <dbReference type="ChEBI" id="CHEBI:193068"/>
        <dbReference type="ChEBI" id="CHEBI:193069"/>
        <dbReference type="ChEBI" id="CHEBI:456216"/>
        <dbReference type="EC" id="2.4.99.24"/>
    </reaction>
</comment>